<dbReference type="GO" id="GO:0005737">
    <property type="term" value="C:cytoplasm"/>
    <property type="evidence" value="ECO:0007669"/>
    <property type="project" value="TreeGrafter"/>
</dbReference>
<evidence type="ECO:0000256" key="1">
    <source>
        <dbReference type="ARBA" id="ARBA00004141"/>
    </source>
</evidence>
<dbReference type="PANTHER" id="PTHR11266">
    <property type="entry name" value="PEROXISOMAL MEMBRANE PROTEIN 2, PXMP2 MPV17"/>
    <property type="match status" value="1"/>
</dbReference>
<feature type="transmembrane region" description="Helical" evidence="6">
    <location>
        <begin position="93"/>
        <end position="111"/>
    </location>
</feature>
<dbReference type="AlphaFoldDB" id="A0AAX4P3Y7"/>
<dbReference type="PANTHER" id="PTHR11266:SF91">
    <property type="entry name" value="EXPRESSED PROTEIN"/>
    <property type="match status" value="1"/>
</dbReference>
<evidence type="ECO:0000256" key="7">
    <source>
        <dbReference type="SAM" id="MobiDB-lite"/>
    </source>
</evidence>
<keyword evidence="9" id="KW-1185">Reference proteome</keyword>
<feature type="transmembrane region" description="Helical" evidence="6">
    <location>
        <begin position="166"/>
        <end position="188"/>
    </location>
</feature>
<gene>
    <name evidence="8" type="ORF">HKI87_03g20180</name>
</gene>
<accession>A0AAX4P3Y7</accession>
<feature type="region of interest" description="Disordered" evidence="7">
    <location>
        <begin position="27"/>
        <end position="47"/>
    </location>
</feature>
<dbReference type="EMBL" id="CP151503">
    <property type="protein sequence ID" value="WZN60484.1"/>
    <property type="molecule type" value="Genomic_DNA"/>
</dbReference>
<evidence type="ECO:0000256" key="2">
    <source>
        <dbReference type="ARBA" id="ARBA00006824"/>
    </source>
</evidence>
<keyword evidence="5 6" id="KW-0472">Membrane</keyword>
<evidence type="ECO:0000256" key="3">
    <source>
        <dbReference type="ARBA" id="ARBA00022692"/>
    </source>
</evidence>
<reference evidence="8 9" key="1">
    <citation type="submission" date="2024-03" db="EMBL/GenBank/DDBJ databases">
        <title>Complete genome sequence of the green alga Chloropicon roscoffensis RCC1871.</title>
        <authorList>
            <person name="Lemieux C."/>
            <person name="Pombert J.-F."/>
            <person name="Otis C."/>
            <person name="Turmel M."/>
        </authorList>
    </citation>
    <scope>NUCLEOTIDE SEQUENCE [LARGE SCALE GENOMIC DNA]</scope>
    <source>
        <strain evidence="8 9">RCC1871</strain>
    </source>
</reference>
<dbReference type="Proteomes" id="UP001472866">
    <property type="component" value="Chromosome 03"/>
</dbReference>
<feature type="compositionally biased region" description="Polar residues" evidence="7">
    <location>
        <begin position="31"/>
        <end position="42"/>
    </location>
</feature>
<evidence type="ECO:0000256" key="4">
    <source>
        <dbReference type="ARBA" id="ARBA00022989"/>
    </source>
</evidence>
<evidence type="ECO:0000256" key="5">
    <source>
        <dbReference type="ARBA" id="ARBA00023136"/>
    </source>
</evidence>
<dbReference type="Pfam" id="PF04117">
    <property type="entry name" value="Mpv17_PMP22"/>
    <property type="match status" value="1"/>
</dbReference>
<organism evidence="8 9">
    <name type="scientific">Chloropicon roscoffensis</name>
    <dbReference type="NCBI Taxonomy" id="1461544"/>
    <lineage>
        <taxon>Eukaryota</taxon>
        <taxon>Viridiplantae</taxon>
        <taxon>Chlorophyta</taxon>
        <taxon>Chloropicophyceae</taxon>
        <taxon>Chloropicales</taxon>
        <taxon>Chloropicaceae</taxon>
        <taxon>Chloropicon</taxon>
    </lineage>
</organism>
<name>A0AAX4P3Y7_9CHLO</name>
<proteinExistence type="inferred from homology"/>
<evidence type="ECO:0000313" key="8">
    <source>
        <dbReference type="EMBL" id="WZN60484.1"/>
    </source>
</evidence>
<keyword evidence="4 6" id="KW-1133">Transmembrane helix</keyword>
<evidence type="ECO:0000313" key="9">
    <source>
        <dbReference type="Proteomes" id="UP001472866"/>
    </source>
</evidence>
<comment type="similarity">
    <text evidence="2 6">Belongs to the peroxisomal membrane protein PXMP2/4 family.</text>
</comment>
<comment type="subcellular location">
    <subcellularLocation>
        <location evidence="1">Membrane</location>
        <topology evidence="1">Multi-pass membrane protein</topology>
    </subcellularLocation>
</comment>
<protein>
    <submittedName>
        <fullName evidence="8">Peroxisomal membrane protein Pmp22</fullName>
    </submittedName>
</protein>
<dbReference type="GO" id="GO:0016020">
    <property type="term" value="C:membrane"/>
    <property type="evidence" value="ECO:0007669"/>
    <property type="project" value="UniProtKB-SubCell"/>
</dbReference>
<dbReference type="InterPro" id="IPR007248">
    <property type="entry name" value="Mpv17_PMP22"/>
</dbReference>
<evidence type="ECO:0000256" key="6">
    <source>
        <dbReference type="RuleBase" id="RU363053"/>
    </source>
</evidence>
<sequence length="231" mass="26093">MGPPGNGTPRARALVRKLWNLRLQSVRRRSTATPSSNQNAQPRSGRVGPVLSSAITCGGFSLLSDTMVQGMELHSAKRLEHEKAYDPVRATRMFGFGFLFYGPLQHFWYALLDRRFHRRSYFPHFASKVALNQVVLGPIVVMSVFTWNLVLQRKAHQLGEKVKKDYLASVVNGWKFWIPAASANFWLIPLQKQVFFMSACSIVWTGYLSYASNLATDNKKVERSNRAGSKA</sequence>
<feature type="transmembrane region" description="Helical" evidence="6">
    <location>
        <begin position="194"/>
        <end position="216"/>
    </location>
</feature>
<keyword evidence="3 6" id="KW-0812">Transmembrane</keyword>
<feature type="transmembrane region" description="Helical" evidence="6">
    <location>
        <begin position="131"/>
        <end position="150"/>
    </location>
</feature>